<keyword evidence="5 9" id="KW-0547">Nucleotide-binding</keyword>
<comment type="subcellular location">
    <subcellularLocation>
        <location evidence="1">Cytoplasm</location>
    </subcellularLocation>
</comment>
<dbReference type="SUPFAM" id="SSF48592">
    <property type="entry name" value="GroEL equatorial domain-like"/>
    <property type="match status" value="1"/>
</dbReference>
<reference evidence="10" key="1">
    <citation type="journal article" date="2021" name="Proc. Natl. Acad. Sci. U.S.A.">
        <title>Three genomes in the algal genus Volvox reveal the fate of a haploid sex-determining region after a transition to homothallism.</title>
        <authorList>
            <person name="Yamamoto K."/>
            <person name="Hamaji T."/>
            <person name="Kawai-Toyooka H."/>
            <person name="Matsuzaki R."/>
            <person name="Takahashi F."/>
            <person name="Nishimura Y."/>
            <person name="Kawachi M."/>
            <person name="Noguchi H."/>
            <person name="Minakuchi Y."/>
            <person name="Umen J.G."/>
            <person name="Toyoda A."/>
            <person name="Nozaki H."/>
        </authorList>
    </citation>
    <scope>NUCLEOTIDE SEQUENCE</scope>
    <source>
        <strain evidence="10">NIES-3780</strain>
    </source>
</reference>
<keyword evidence="11" id="KW-1185">Reference proteome</keyword>
<dbReference type="PRINTS" id="PR00304">
    <property type="entry name" value="TCOMPLEXTCP1"/>
</dbReference>
<dbReference type="FunFam" id="3.50.7.10:FF:000009">
    <property type="entry name" value="T-complex protein 1 subunit alpha"/>
    <property type="match status" value="1"/>
</dbReference>
<evidence type="ECO:0000256" key="2">
    <source>
        <dbReference type="ARBA" id="ARBA00008020"/>
    </source>
</evidence>
<evidence type="ECO:0000256" key="7">
    <source>
        <dbReference type="ARBA" id="ARBA00023186"/>
    </source>
</evidence>
<dbReference type="InterPro" id="IPR027413">
    <property type="entry name" value="GROEL-like_equatorial_sf"/>
</dbReference>
<dbReference type="AlphaFoldDB" id="A0A8J4ATE0"/>
<comment type="similarity">
    <text evidence="2 9">Belongs to the TCP-1 chaperonin family.</text>
</comment>
<protein>
    <recommendedName>
        <fullName evidence="3">T-complex protein 1 subunit alpha</fullName>
    </recommendedName>
    <alternativeName>
        <fullName evidence="8">CCT-alpha</fullName>
    </alternativeName>
</protein>
<dbReference type="PANTHER" id="PTHR11353">
    <property type="entry name" value="CHAPERONIN"/>
    <property type="match status" value="1"/>
</dbReference>
<evidence type="ECO:0000313" key="11">
    <source>
        <dbReference type="Proteomes" id="UP000747399"/>
    </source>
</evidence>
<keyword evidence="7 9" id="KW-0143">Chaperone</keyword>
<accession>A0A8J4ATE0</accession>
<dbReference type="EMBL" id="BNCO01000003">
    <property type="protein sequence ID" value="GIL45790.1"/>
    <property type="molecule type" value="Genomic_DNA"/>
</dbReference>
<dbReference type="GO" id="GO:0005737">
    <property type="term" value="C:cytoplasm"/>
    <property type="evidence" value="ECO:0007669"/>
    <property type="project" value="UniProtKB-SubCell"/>
</dbReference>
<dbReference type="GO" id="GO:0005524">
    <property type="term" value="F:ATP binding"/>
    <property type="evidence" value="ECO:0007669"/>
    <property type="project" value="UniProtKB-KW"/>
</dbReference>
<dbReference type="InterPro" id="IPR002423">
    <property type="entry name" value="Cpn60/GroEL/TCP-1"/>
</dbReference>
<evidence type="ECO:0000256" key="1">
    <source>
        <dbReference type="ARBA" id="ARBA00004496"/>
    </source>
</evidence>
<keyword evidence="6 9" id="KW-0067">ATP-binding</keyword>
<gene>
    <name evidence="10" type="ORF">Vafri_2941</name>
</gene>
<dbReference type="Proteomes" id="UP000747399">
    <property type="component" value="Unassembled WGS sequence"/>
</dbReference>
<dbReference type="Pfam" id="PF00118">
    <property type="entry name" value="Cpn60_TCP1"/>
    <property type="match status" value="1"/>
</dbReference>
<dbReference type="InterPro" id="IPR027409">
    <property type="entry name" value="GroEL-like_apical_dom_sf"/>
</dbReference>
<dbReference type="Gene3D" id="1.10.560.10">
    <property type="entry name" value="GroEL-like equatorial domain"/>
    <property type="match status" value="1"/>
</dbReference>
<evidence type="ECO:0000256" key="9">
    <source>
        <dbReference type="RuleBase" id="RU004187"/>
    </source>
</evidence>
<organism evidence="10 11">
    <name type="scientific">Volvox africanus</name>
    <dbReference type="NCBI Taxonomy" id="51714"/>
    <lineage>
        <taxon>Eukaryota</taxon>
        <taxon>Viridiplantae</taxon>
        <taxon>Chlorophyta</taxon>
        <taxon>core chlorophytes</taxon>
        <taxon>Chlorophyceae</taxon>
        <taxon>CS clade</taxon>
        <taxon>Chlamydomonadales</taxon>
        <taxon>Volvocaceae</taxon>
        <taxon>Volvox</taxon>
    </lineage>
</organism>
<evidence type="ECO:0000256" key="6">
    <source>
        <dbReference type="ARBA" id="ARBA00022840"/>
    </source>
</evidence>
<proteinExistence type="inferred from homology"/>
<sequence length="356" mass="38699">MLSFLQAVNVLKAHGKSARESLLLNGYALNLGRAAQGMPKRLEGGVKIACLDMNLQKARMMMGVQVLVNDPKELEKIRERESDITKERIQKILDAGANVILTTKGIDDMALKYFVEAGTIACRRVEKDDLRRIAKATGATVVLTLADMDGNETFDPAHLGQAEVVVEERVADDNMIMIKGCKFSKAVTLLLRGANDYMLDEMDRSIHDSLCVVKRVLESGNVVPGGGAVEAALSIYLENFATTLGSREQLAIGEFANALLVLPKTLAVNAAKDATELVAALRAYHYKAQTQPDQATCAQFGLDLVEGKVRNNVEAGVLEPAMSKLKMIQFATEAAITILRIDDLIKLEPQQDAGDD</sequence>
<dbReference type="GO" id="GO:0140662">
    <property type="term" value="F:ATP-dependent protein folding chaperone"/>
    <property type="evidence" value="ECO:0007669"/>
    <property type="project" value="InterPro"/>
</dbReference>
<evidence type="ECO:0000256" key="3">
    <source>
        <dbReference type="ARBA" id="ARBA00014424"/>
    </source>
</evidence>
<comment type="caution">
    <text evidence="10">The sequence shown here is derived from an EMBL/GenBank/DDBJ whole genome shotgun (WGS) entry which is preliminary data.</text>
</comment>
<keyword evidence="4" id="KW-0963">Cytoplasm</keyword>
<dbReference type="SUPFAM" id="SSF54849">
    <property type="entry name" value="GroEL-intermediate domain like"/>
    <property type="match status" value="1"/>
</dbReference>
<evidence type="ECO:0000256" key="5">
    <source>
        <dbReference type="ARBA" id="ARBA00022741"/>
    </source>
</evidence>
<evidence type="ECO:0000256" key="8">
    <source>
        <dbReference type="ARBA" id="ARBA00030049"/>
    </source>
</evidence>
<evidence type="ECO:0000256" key="4">
    <source>
        <dbReference type="ARBA" id="ARBA00022490"/>
    </source>
</evidence>
<dbReference type="InterPro" id="IPR017998">
    <property type="entry name" value="Chaperone_TCP-1"/>
</dbReference>
<dbReference type="SUPFAM" id="SSF52029">
    <property type="entry name" value="GroEL apical domain-like"/>
    <property type="match status" value="1"/>
</dbReference>
<dbReference type="Gene3D" id="3.50.7.10">
    <property type="entry name" value="GroEL"/>
    <property type="match status" value="1"/>
</dbReference>
<name>A0A8J4ATE0_9CHLO</name>
<dbReference type="InterPro" id="IPR027410">
    <property type="entry name" value="TCP-1-like_intermed_sf"/>
</dbReference>
<evidence type="ECO:0000313" key="10">
    <source>
        <dbReference type="EMBL" id="GIL45790.1"/>
    </source>
</evidence>